<protein>
    <submittedName>
        <fullName evidence="2">Uncharacterized protein</fullName>
    </submittedName>
</protein>
<name>F2UEP7_SALR5</name>
<evidence type="ECO:0000256" key="1">
    <source>
        <dbReference type="SAM" id="MobiDB-lite"/>
    </source>
</evidence>
<reference evidence="2" key="1">
    <citation type="submission" date="2009-08" db="EMBL/GenBank/DDBJ databases">
        <title>Annotation of Salpingoeca rosetta.</title>
        <authorList>
            <consortium name="The Broad Institute Genome Sequencing Platform"/>
            <person name="Russ C."/>
            <person name="Cuomo C."/>
            <person name="Burger G."/>
            <person name="Gray M.W."/>
            <person name="Holland P.W.H."/>
            <person name="King N."/>
            <person name="Lang F.B.F."/>
            <person name="Roger A.J."/>
            <person name="Ruiz-Trillo I."/>
            <person name="Young S.K."/>
            <person name="Zeng Q."/>
            <person name="Gargeya S."/>
            <person name="Alvarado L."/>
            <person name="Berlin A."/>
            <person name="Chapman S.B."/>
            <person name="Chen Z."/>
            <person name="Freedman E."/>
            <person name="Gellesch M."/>
            <person name="Goldberg J."/>
            <person name="Griggs A."/>
            <person name="Gujja S."/>
            <person name="Heilman E."/>
            <person name="Heiman D."/>
            <person name="Howarth C."/>
            <person name="Mehta T."/>
            <person name="Neiman D."/>
            <person name="Pearson M."/>
            <person name="Roberts A."/>
            <person name="Saif S."/>
            <person name="Shea T."/>
            <person name="Shenoy N."/>
            <person name="Sisk P."/>
            <person name="Stolte C."/>
            <person name="Sykes S."/>
            <person name="White J."/>
            <person name="Yandava C."/>
            <person name="Haas B."/>
            <person name="Nusbaum C."/>
            <person name="Birren B."/>
        </authorList>
    </citation>
    <scope>NUCLEOTIDE SEQUENCE [LARGE SCALE GENOMIC DNA]</scope>
    <source>
        <strain evidence="2">ATCC 50818</strain>
    </source>
</reference>
<sequence length="139" mass="15827">MRSTSPLEQITSGPHRPPRYGHFEAEHSPCGPKRLRPYGHVEAKHRRCGPHRPHRYVEAELHAAHNVHTDVDTLGQSTMRPTTPTPVWTRWGRAPCGPQRPPGMDTLTQNTMRPTTPTRYGHVDAEHHAAHNAHPMWTR</sequence>
<organism evidence="3">
    <name type="scientific">Salpingoeca rosetta (strain ATCC 50818 / BSB-021)</name>
    <dbReference type="NCBI Taxonomy" id="946362"/>
    <lineage>
        <taxon>Eukaryota</taxon>
        <taxon>Choanoflagellata</taxon>
        <taxon>Craspedida</taxon>
        <taxon>Salpingoecidae</taxon>
        <taxon>Salpingoeca</taxon>
    </lineage>
</organism>
<proteinExistence type="predicted"/>
<dbReference type="AlphaFoldDB" id="F2UEP7"/>
<gene>
    <name evidence="2" type="ORF">PTSG_06752</name>
</gene>
<accession>F2UEP7</accession>
<dbReference type="KEGG" id="sre:PTSG_06752"/>
<dbReference type="Proteomes" id="UP000007799">
    <property type="component" value="Unassembled WGS sequence"/>
</dbReference>
<feature type="compositionally biased region" description="Polar residues" evidence="1">
    <location>
        <begin position="1"/>
        <end position="12"/>
    </location>
</feature>
<evidence type="ECO:0000313" key="3">
    <source>
        <dbReference type="Proteomes" id="UP000007799"/>
    </source>
</evidence>
<dbReference type="InParanoid" id="F2UEP7"/>
<keyword evidence="3" id="KW-1185">Reference proteome</keyword>
<dbReference type="EMBL" id="GL832971">
    <property type="protein sequence ID" value="EGD75097.1"/>
    <property type="molecule type" value="Genomic_DNA"/>
</dbReference>
<feature type="region of interest" description="Disordered" evidence="1">
    <location>
        <begin position="1"/>
        <end position="37"/>
    </location>
</feature>
<dbReference type="GeneID" id="16072709"/>
<dbReference type="RefSeq" id="XP_004992150.1">
    <property type="nucleotide sequence ID" value="XM_004992093.1"/>
</dbReference>
<evidence type="ECO:0000313" key="2">
    <source>
        <dbReference type="EMBL" id="EGD75097.1"/>
    </source>
</evidence>